<dbReference type="RefSeq" id="WP_060847783.1">
    <property type="nucleotide sequence ID" value="NZ_AP014704.1"/>
</dbReference>
<organism evidence="2 3">
    <name type="scientific">Methylobacterium aquaticum</name>
    <dbReference type="NCBI Taxonomy" id="270351"/>
    <lineage>
        <taxon>Bacteria</taxon>
        <taxon>Pseudomonadati</taxon>
        <taxon>Pseudomonadota</taxon>
        <taxon>Alphaproteobacteria</taxon>
        <taxon>Hyphomicrobiales</taxon>
        <taxon>Methylobacteriaceae</taxon>
        <taxon>Methylobacterium</taxon>
    </lineage>
</organism>
<dbReference type="STRING" id="270351.Maq22A_c18085"/>
<feature type="region of interest" description="Disordered" evidence="1">
    <location>
        <begin position="262"/>
        <end position="281"/>
    </location>
</feature>
<reference evidence="3" key="2">
    <citation type="submission" date="2015-01" db="EMBL/GenBank/DDBJ databases">
        <title>Complete genome sequence of Methylobacterium aquaticum strain 22A.</title>
        <authorList>
            <person name="Tani A."/>
            <person name="Ogura Y."/>
            <person name="Hayashi T."/>
        </authorList>
    </citation>
    <scope>NUCLEOTIDE SEQUENCE [LARGE SCALE GENOMIC DNA]</scope>
    <source>
        <strain evidence="3">MA-22A</strain>
    </source>
</reference>
<dbReference type="KEGG" id="maqu:Maq22A_c18085"/>
<evidence type="ECO:0000256" key="1">
    <source>
        <dbReference type="SAM" id="MobiDB-lite"/>
    </source>
</evidence>
<gene>
    <name evidence="2" type="ORF">Maq22A_c18085</name>
</gene>
<feature type="region of interest" description="Disordered" evidence="1">
    <location>
        <begin position="148"/>
        <end position="196"/>
    </location>
</feature>
<feature type="compositionally biased region" description="Basic and acidic residues" evidence="1">
    <location>
        <begin position="168"/>
        <end position="177"/>
    </location>
</feature>
<name>A0A0C6F291_9HYPH</name>
<dbReference type="AlphaFoldDB" id="A0A0C6F291"/>
<proteinExistence type="predicted"/>
<reference evidence="2 3" key="1">
    <citation type="journal article" date="2015" name="Genome Announc.">
        <title>Complete Genome Sequence of Methylobacterium aquaticum Strain 22A, Isolated from Racomitrium japonicum Moss.</title>
        <authorList>
            <person name="Tani A."/>
            <person name="Ogura Y."/>
            <person name="Hayashi T."/>
            <person name="Kimbara K."/>
        </authorList>
    </citation>
    <scope>NUCLEOTIDE SEQUENCE [LARGE SCALE GENOMIC DNA]</scope>
    <source>
        <strain evidence="2 3">MA-22A</strain>
    </source>
</reference>
<accession>A0A0C6F291</accession>
<protein>
    <submittedName>
        <fullName evidence="2">Uncharacterized protein</fullName>
    </submittedName>
</protein>
<dbReference type="PATRIC" id="fig|270351.10.peg.3493"/>
<evidence type="ECO:0000313" key="3">
    <source>
        <dbReference type="Proteomes" id="UP000061432"/>
    </source>
</evidence>
<dbReference type="EMBL" id="AP014704">
    <property type="protein sequence ID" value="BAQ46716.1"/>
    <property type="molecule type" value="Genomic_DNA"/>
</dbReference>
<dbReference type="Proteomes" id="UP000061432">
    <property type="component" value="Chromosome"/>
</dbReference>
<sequence>MGNDFDPKDFGAPRRDIKAFFSGLNKEICDSERGYQAGLRGKAAAMLAAYYVLANDFCAFLEVIDHDCFANNKKVQSLDENNYHKRLPRIVVERSFDGSGAFPSTLSKFTTTLKHLVKLKVKPEACARTIKDAGGFKDFYEQAVEAKREGKAASGSGEKGSVPRARSRSADESMSDHTDDDQDCDEAASPSGTRAKASAETLTFKEICDNYLLVKMSKKELDQYRNGPFSQDDRRGLVIEYDGKGPSGLQEWVFVSELEVEAPDAIEQDNDNDADDVEDVA</sequence>
<evidence type="ECO:0000313" key="2">
    <source>
        <dbReference type="EMBL" id="BAQ46716.1"/>
    </source>
</evidence>